<proteinExistence type="predicted"/>
<dbReference type="GO" id="GO:0003700">
    <property type="term" value="F:DNA-binding transcription factor activity"/>
    <property type="evidence" value="ECO:0007669"/>
    <property type="project" value="InterPro"/>
</dbReference>
<gene>
    <name evidence="6" type="ORF">EPL05_04135</name>
</gene>
<dbReference type="SUPFAM" id="SSF46689">
    <property type="entry name" value="Homeodomain-like"/>
    <property type="match status" value="1"/>
</dbReference>
<protein>
    <submittedName>
        <fullName evidence="6">AraC family transcriptional regulator</fullName>
    </submittedName>
</protein>
<feature type="transmembrane region" description="Helical" evidence="4">
    <location>
        <begin position="36"/>
        <end position="54"/>
    </location>
</feature>
<dbReference type="InterPro" id="IPR009057">
    <property type="entry name" value="Homeodomain-like_sf"/>
</dbReference>
<keyword evidence="2" id="KW-0238">DNA-binding</keyword>
<name>A0A3S3V4P2_9SPHI</name>
<keyword evidence="3" id="KW-0804">Transcription</keyword>
<keyword evidence="4" id="KW-0472">Membrane</keyword>
<dbReference type="EMBL" id="SBIW01000002">
    <property type="protein sequence ID" value="RWY55572.1"/>
    <property type="molecule type" value="Genomic_DNA"/>
</dbReference>
<feature type="transmembrane region" description="Helical" evidence="4">
    <location>
        <begin position="74"/>
        <end position="92"/>
    </location>
</feature>
<keyword evidence="4" id="KW-1133">Transmembrane helix</keyword>
<keyword evidence="1" id="KW-0805">Transcription regulation</keyword>
<dbReference type="Pfam" id="PF12833">
    <property type="entry name" value="HTH_18"/>
    <property type="match status" value="1"/>
</dbReference>
<reference evidence="6 7" key="1">
    <citation type="submission" date="2019-01" db="EMBL/GenBank/DDBJ databases">
        <title>Mucilaginibacter antarcticum sp. nov., isolated from antarctic soil.</title>
        <authorList>
            <person name="Yan Y.-Q."/>
            <person name="Du Z.-J."/>
        </authorList>
    </citation>
    <scope>NUCLEOTIDE SEQUENCE [LARGE SCALE GENOMIC DNA]</scope>
    <source>
        <strain evidence="6 7">F01003</strain>
    </source>
</reference>
<dbReference type="PANTHER" id="PTHR43280:SF29">
    <property type="entry name" value="ARAC-FAMILY TRANSCRIPTIONAL REGULATOR"/>
    <property type="match status" value="1"/>
</dbReference>
<feature type="transmembrane region" description="Helical" evidence="4">
    <location>
        <begin position="209"/>
        <end position="228"/>
    </location>
</feature>
<keyword evidence="7" id="KW-1185">Reference proteome</keyword>
<dbReference type="PROSITE" id="PS00041">
    <property type="entry name" value="HTH_ARAC_FAMILY_1"/>
    <property type="match status" value="1"/>
</dbReference>
<evidence type="ECO:0000259" key="5">
    <source>
        <dbReference type="PROSITE" id="PS01124"/>
    </source>
</evidence>
<dbReference type="PROSITE" id="PS01124">
    <property type="entry name" value="HTH_ARAC_FAMILY_2"/>
    <property type="match status" value="1"/>
</dbReference>
<evidence type="ECO:0000313" key="7">
    <source>
        <dbReference type="Proteomes" id="UP000286701"/>
    </source>
</evidence>
<feature type="transmembrane region" description="Helical" evidence="4">
    <location>
        <begin position="6"/>
        <end position="24"/>
    </location>
</feature>
<dbReference type="InterPro" id="IPR018060">
    <property type="entry name" value="HTH_AraC"/>
</dbReference>
<dbReference type="InterPro" id="IPR018062">
    <property type="entry name" value="HTH_AraC-typ_CS"/>
</dbReference>
<keyword evidence="4" id="KW-0812">Transmembrane</keyword>
<dbReference type="PANTHER" id="PTHR43280">
    <property type="entry name" value="ARAC-FAMILY TRANSCRIPTIONAL REGULATOR"/>
    <property type="match status" value="1"/>
</dbReference>
<evidence type="ECO:0000256" key="1">
    <source>
        <dbReference type="ARBA" id="ARBA00023015"/>
    </source>
</evidence>
<evidence type="ECO:0000256" key="4">
    <source>
        <dbReference type="SAM" id="Phobius"/>
    </source>
</evidence>
<evidence type="ECO:0000256" key="3">
    <source>
        <dbReference type="ARBA" id="ARBA00023163"/>
    </source>
</evidence>
<dbReference type="SMART" id="SM00342">
    <property type="entry name" value="HTH_ARAC"/>
    <property type="match status" value="1"/>
</dbReference>
<dbReference type="AlphaFoldDB" id="A0A3S3V4P2"/>
<evidence type="ECO:0000313" key="6">
    <source>
        <dbReference type="EMBL" id="RWY55572.1"/>
    </source>
</evidence>
<evidence type="ECO:0000256" key="2">
    <source>
        <dbReference type="ARBA" id="ARBA00023125"/>
    </source>
</evidence>
<feature type="transmembrane region" description="Helical" evidence="4">
    <location>
        <begin position="99"/>
        <end position="118"/>
    </location>
</feature>
<feature type="transmembrane region" description="Helical" evidence="4">
    <location>
        <begin position="138"/>
        <end position="161"/>
    </location>
</feature>
<dbReference type="OrthoDB" id="6283866at2"/>
<accession>A0A3S3V4P2</accession>
<feature type="transmembrane region" description="Helical" evidence="4">
    <location>
        <begin position="182"/>
        <end position="203"/>
    </location>
</feature>
<dbReference type="Proteomes" id="UP000286701">
    <property type="component" value="Unassembled WGS sequence"/>
</dbReference>
<feature type="domain" description="HTH araC/xylS-type" evidence="5">
    <location>
        <begin position="275"/>
        <end position="376"/>
    </location>
</feature>
<dbReference type="RefSeq" id="WP_128532384.1">
    <property type="nucleotide sequence ID" value="NZ_SBIW01000002.1"/>
</dbReference>
<comment type="caution">
    <text evidence="6">The sequence shown here is derived from an EMBL/GenBank/DDBJ whole genome shotgun (WGS) entry which is preliminary data.</text>
</comment>
<dbReference type="Gene3D" id="1.10.10.60">
    <property type="entry name" value="Homeodomain-like"/>
    <property type="match status" value="2"/>
</dbReference>
<organism evidence="6 7">
    <name type="scientific">Mucilaginibacter gilvus</name>
    <dbReference type="NCBI Taxonomy" id="2305909"/>
    <lineage>
        <taxon>Bacteria</taxon>
        <taxon>Pseudomonadati</taxon>
        <taxon>Bacteroidota</taxon>
        <taxon>Sphingobacteriia</taxon>
        <taxon>Sphingobacteriales</taxon>
        <taxon>Sphingobacteriaceae</taxon>
        <taxon>Mucilaginibacter</taxon>
    </lineage>
</organism>
<dbReference type="GO" id="GO:0043565">
    <property type="term" value="F:sequence-specific DNA binding"/>
    <property type="evidence" value="ECO:0007669"/>
    <property type="project" value="InterPro"/>
</dbReference>
<sequence>MSAELILHIITCNCFFLMAFVAWFNPGKVNVVANRWLGLFFAAVGCMVCNVVLFDAGLEGAYPRIVGFNELSRFALAPALYLSIVQFTTPGSKLKGADYLHFIPFTIFFLYMVPVLYFPNYQLIGGHISLPPKVNFVIGFLVRWSVNVQLLVYWVLAFNTLRRHRKHIQLIASDTVPVNLNWLKYLLLSIGGMLALFFASILFNIHLTPAGIAFGHLLGGLAIFYYSLAQKEIFPFEVSELKAINEVIVEVDAQVKPIKQRFADEQARQMRTKLESLMTAEKLYLDNELSLPQLAEAMGVSVHDLSFLLNEKIGLNFFQFVNAYRVEEAKQIMLSDKYKHLNILGIAYSAGFSSKTTFNTVFKTQVGMAPSEFMRRGKVDEGVLAGAERQH</sequence>